<dbReference type="GO" id="GO:0032259">
    <property type="term" value="P:methylation"/>
    <property type="evidence" value="ECO:0007669"/>
    <property type="project" value="UniProtKB-KW"/>
</dbReference>
<comment type="catalytic activity">
    <reaction evidence="7">
        <text>a 2'-deoxyadenosine in DNA + S-adenosyl-L-methionine = an N(6)-methyl-2'-deoxyadenosine in DNA + S-adenosyl-L-homocysteine + H(+)</text>
        <dbReference type="Rhea" id="RHEA:15197"/>
        <dbReference type="Rhea" id="RHEA-COMP:12418"/>
        <dbReference type="Rhea" id="RHEA-COMP:12419"/>
        <dbReference type="ChEBI" id="CHEBI:15378"/>
        <dbReference type="ChEBI" id="CHEBI:57856"/>
        <dbReference type="ChEBI" id="CHEBI:59789"/>
        <dbReference type="ChEBI" id="CHEBI:90615"/>
        <dbReference type="ChEBI" id="CHEBI:90616"/>
        <dbReference type="EC" id="2.1.1.72"/>
    </reaction>
</comment>
<dbReference type="Proteomes" id="UP000658514">
    <property type="component" value="Unassembled WGS sequence"/>
</dbReference>
<gene>
    <name evidence="10" type="ORF">H6G24_01600</name>
</gene>
<feature type="domain" description="N6 adenine-specific DNA methyltransferase N-terminal" evidence="9">
    <location>
        <begin position="19"/>
        <end position="141"/>
    </location>
</feature>
<dbReference type="Gene3D" id="1.20.1260.30">
    <property type="match status" value="1"/>
</dbReference>
<evidence type="ECO:0000256" key="5">
    <source>
        <dbReference type="ARBA" id="ARBA00022691"/>
    </source>
</evidence>
<name>A0ABR8A369_9CYAN</name>
<organism evidence="10 11">
    <name type="scientific">Calothrix parietina FACHB-288</name>
    <dbReference type="NCBI Taxonomy" id="2692896"/>
    <lineage>
        <taxon>Bacteria</taxon>
        <taxon>Bacillati</taxon>
        <taxon>Cyanobacteriota</taxon>
        <taxon>Cyanophyceae</taxon>
        <taxon>Nostocales</taxon>
        <taxon>Calotrichaceae</taxon>
        <taxon>Calothrix</taxon>
    </lineage>
</organism>
<dbReference type="InterPro" id="IPR002052">
    <property type="entry name" value="DNA_methylase_N6_adenine_CS"/>
</dbReference>
<evidence type="ECO:0000259" key="8">
    <source>
        <dbReference type="Pfam" id="PF02384"/>
    </source>
</evidence>
<dbReference type="PANTHER" id="PTHR42933:SF4">
    <property type="entry name" value="TYPE I RESTRICTION ENZYME ECOKI METHYLASE SUBUNIT"/>
    <property type="match status" value="1"/>
</dbReference>
<dbReference type="SUPFAM" id="SSF53335">
    <property type="entry name" value="S-adenosyl-L-methionine-dependent methyltransferases"/>
    <property type="match status" value="1"/>
</dbReference>
<evidence type="ECO:0000313" key="10">
    <source>
        <dbReference type="EMBL" id="MBD2194188.1"/>
    </source>
</evidence>
<keyword evidence="3 10" id="KW-0489">Methyltransferase</keyword>
<proteinExistence type="inferred from homology"/>
<evidence type="ECO:0000256" key="2">
    <source>
        <dbReference type="ARBA" id="ARBA00011900"/>
    </source>
</evidence>
<dbReference type="Pfam" id="PF02384">
    <property type="entry name" value="N6_Mtase"/>
    <property type="match status" value="1"/>
</dbReference>
<evidence type="ECO:0000256" key="6">
    <source>
        <dbReference type="ARBA" id="ARBA00022747"/>
    </source>
</evidence>
<dbReference type="RefSeq" id="WP_190541555.1">
    <property type="nucleotide sequence ID" value="NZ_CAWPNO010000051.1"/>
</dbReference>
<dbReference type="InterPro" id="IPR022749">
    <property type="entry name" value="D12N6_MeTrfase_N"/>
</dbReference>
<sequence length="493" mass="56216">MIGTTTGNGTVDHRRQEVQQAVKNACDQLNSDGVTPRDYVEQLAWLFFLKAFDEIEQRREDEAAFEEKPYTRLLNGEFQWSEWSKKTDRPDEMLEFVNGRLWGHLQNLEGDGAAERIKRIFSSVKNHSRRGASFARVVQQINRLHFSDDTDVIVLSEIYEDLLKRVAGDSAGYAGEFYTQRHLIRAMVQVVRPKMGDRIYDPCFGTAGFLAESAEYIRQHHGVLSGGDLEWLNDETFFGVENKPLTYLLGTMNMLLHLIEGARLEQANTLEIHASNVPEKHRYSVILANPPYGGKMAKELQTNFTIKSGSTEILFLQHIMANLAKGGRAGVIVPEGVLFRGGPDAKVRERLLTEFDVHTVLSLPAGCFLPYTAVKTSIVFFDRRMDGKTTESVWYYDLKNDGFELQSTRRPIPGEQISDFLSKWETRIQGNNSWLVTVKELQERNWDLLPKNPNTTDDYEHRPALELIQGIKIREERIVVLLGELEESFGGKL</sequence>
<evidence type="ECO:0000256" key="1">
    <source>
        <dbReference type="ARBA" id="ARBA00006594"/>
    </source>
</evidence>
<comment type="similarity">
    <text evidence="1">Belongs to the N(4)/N(6)-methyltransferase family.</text>
</comment>
<accession>A0ABR8A369</accession>
<protein>
    <recommendedName>
        <fullName evidence="2">site-specific DNA-methyltransferase (adenine-specific)</fullName>
        <ecNumber evidence="2">2.1.1.72</ecNumber>
    </recommendedName>
</protein>
<evidence type="ECO:0000256" key="7">
    <source>
        <dbReference type="ARBA" id="ARBA00047942"/>
    </source>
</evidence>
<keyword evidence="5" id="KW-0949">S-adenosyl-L-methionine</keyword>
<evidence type="ECO:0000313" key="11">
    <source>
        <dbReference type="Proteomes" id="UP000658514"/>
    </source>
</evidence>
<dbReference type="InterPro" id="IPR029063">
    <property type="entry name" value="SAM-dependent_MTases_sf"/>
</dbReference>
<keyword evidence="4" id="KW-0808">Transferase</keyword>
<keyword evidence="11" id="KW-1185">Reference proteome</keyword>
<dbReference type="EC" id="2.1.1.72" evidence="2"/>
<keyword evidence="6" id="KW-0680">Restriction system</keyword>
<reference evidence="10 11" key="1">
    <citation type="journal article" date="2020" name="ISME J.">
        <title>Comparative genomics reveals insights into cyanobacterial evolution and habitat adaptation.</title>
        <authorList>
            <person name="Chen M.Y."/>
            <person name="Teng W.K."/>
            <person name="Zhao L."/>
            <person name="Hu C.X."/>
            <person name="Zhou Y.K."/>
            <person name="Han B.P."/>
            <person name="Song L.R."/>
            <person name="Shu W.S."/>
        </authorList>
    </citation>
    <scope>NUCLEOTIDE SEQUENCE [LARGE SCALE GENOMIC DNA]</scope>
    <source>
        <strain evidence="10 11">FACHB-288</strain>
    </source>
</reference>
<evidence type="ECO:0000256" key="3">
    <source>
        <dbReference type="ARBA" id="ARBA00022603"/>
    </source>
</evidence>
<evidence type="ECO:0000259" key="9">
    <source>
        <dbReference type="Pfam" id="PF12161"/>
    </source>
</evidence>
<dbReference type="GO" id="GO:0008168">
    <property type="term" value="F:methyltransferase activity"/>
    <property type="evidence" value="ECO:0007669"/>
    <property type="project" value="UniProtKB-KW"/>
</dbReference>
<feature type="domain" description="DNA methylase adenine-specific" evidence="8">
    <location>
        <begin position="154"/>
        <end position="460"/>
    </location>
</feature>
<comment type="caution">
    <text evidence="10">The sequence shown here is derived from an EMBL/GenBank/DDBJ whole genome shotgun (WGS) entry which is preliminary data.</text>
</comment>
<dbReference type="EMBL" id="JACJQH010000002">
    <property type="protein sequence ID" value="MBD2194188.1"/>
    <property type="molecule type" value="Genomic_DNA"/>
</dbReference>
<dbReference type="Gene3D" id="3.40.50.150">
    <property type="entry name" value="Vaccinia Virus protein VP39"/>
    <property type="match status" value="1"/>
</dbReference>
<dbReference type="PRINTS" id="PR00507">
    <property type="entry name" value="N12N6MTFRASE"/>
</dbReference>
<dbReference type="InterPro" id="IPR038333">
    <property type="entry name" value="T1MK-like_N_sf"/>
</dbReference>
<dbReference type="InterPro" id="IPR003356">
    <property type="entry name" value="DNA_methylase_A-5"/>
</dbReference>
<dbReference type="PROSITE" id="PS00092">
    <property type="entry name" value="N6_MTASE"/>
    <property type="match status" value="1"/>
</dbReference>
<dbReference type="PANTHER" id="PTHR42933">
    <property type="entry name" value="SLR6095 PROTEIN"/>
    <property type="match status" value="1"/>
</dbReference>
<evidence type="ECO:0000256" key="4">
    <source>
        <dbReference type="ARBA" id="ARBA00022679"/>
    </source>
</evidence>
<dbReference type="Pfam" id="PF12161">
    <property type="entry name" value="HsdM_N"/>
    <property type="match status" value="1"/>
</dbReference>
<dbReference type="InterPro" id="IPR051537">
    <property type="entry name" value="DNA_Adenine_Mtase"/>
</dbReference>